<evidence type="ECO:0008006" key="7">
    <source>
        <dbReference type="Google" id="ProtNLM"/>
    </source>
</evidence>
<keyword evidence="6" id="KW-1185">Reference proteome</keyword>
<dbReference type="AlphaFoldDB" id="A0A031LMG6"/>
<proteinExistence type="inferred from homology"/>
<dbReference type="InterPro" id="IPR046469">
    <property type="entry name" value="SAM_HAT_N"/>
</dbReference>
<dbReference type="Pfam" id="PF01887">
    <property type="entry name" value="SAM_HAT_N"/>
    <property type="match status" value="1"/>
</dbReference>
<evidence type="ECO:0000256" key="1">
    <source>
        <dbReference type="ARBA" id="ARBA00022691"/>
    </source>
</evidence>
<evidence type="ECO:0000259" key="3">
    <source>
        <dbReference type="Pfam" id="PF01887"/>
    </source>
</evidence>
<dbReference type="Pfam" id="PF20257">
    <property type="entry name" value="SAM_HAT_C"/>
    <property type="match status" value="1"/>
</dbReference>
<keyword evidence="1" id="KW-0949">S-adenosyl-L-methionine</keyword>
<protein>
    <recommendedName>
        <fullName evidence="7">SAM-dependent chlorinase/fluorinase</fullName>
    </recommendedName>
</protein>
<comment type="similarity">
    <text evidence="2">Belongs to the SAM hydrolase / SAM-dependent halogenase family.</text>
</comment>
<dbReference type="SUPFAM" id="SSF101852">
    <property type="entry name" value="Bacterial fluorinating enzyme, C-terminal domain"/>
    <property type="match status" value="1"/>
</dbReference>
<dbReference type="InterPro" id="IPR023228">
    <property type="entry name" value="SAM_OH_AdoTrfase_N_sf"/>
</dbReference>
<dbReference type="SUPFAM" id="SSF102522">
    <property type="entry name" value="Bacterial fluorinating enzyme, N-terminal domain"/>
    <property type="match status" value="1"/>
</dbReference>
<comment type="caution">
    <text evidence="5">The sequence shown here is derived from an EMBL/GenBank/DDBJ whole genome shotgun (WGS) entry which is preliminary data.</text>
</comment>
<evidence type="ECO:0000313" key="6">
    <source>
        <dbReference type="Proteomes" id="UP000024332"/>
    </source>
</evidence>
<evidence type="ECO:0000256" key="2">
    <source>
        <dbReference type="ARBA" id="ARBA00024035"/>
    </source>
</evidence>
<sequence length="270" mass="30431">METKNIAILTDFGISDNYNGVMEGVIRKINKNVNITYITPNAKNFNLYSGAYLLYTSFSYFRKGTIFLVVIDPGVGSSRRALLVKTTNYYFIGPDNGVIFPSIVKDQPSKIVQLENNKLFLSPLNYSNTFHGRDIFASAAAYLSLDVNIDIFGPEINLNTLNKISFDFKREKSIVCGKVIYIDHFGNVATSIVDNQWKYKDVIIDEKKFELKPSRTFSDGNENELLLYKNGYGFLEIGINKGNASIKLEIKEGDELCLEESIQGDFSHST</sequence>
<dbReference type="RefSeq" id="WP_048100110.1">
    <property type="nucleotide sequence ID" value="NZ_JFZT01000048.1"/>
</dbReference>
<dbReference type="Gene3D" id="2.40.30.90">
    <property type="entry name" value="Bacterial fluorinating enzyme like"/>
    <property type="match status" value="1"/>
</dbReference>
<dbReference type="InterPro" id="IPR046470">
    <property type="entry name" value="SAM_HAT_C"/>
</dbReference>
<dbReference type="OrthoDB" id="372224at2157"/>
<dbReference type="STRING" id="1160895.CM19_09475"/>
<reference evidence="5 6" key="1">
    <citation type="submission" date="2014-03" db="EMBL/GenBank/DDBJ databases">
        <title>Draft genome sequence of the novel thermoacidophilic archaea Acidianus copahuensis ALE1 strain, isolated from Copahue volcanic area in Neuquen Argentina.</title>
        <authorList>
            <person name="Urbieta M.S."/>
            <person name="Rascovan N."/>
            <person name="Castro C."/>
            <person name="Revale S."/>
            <person name="Giaveno M.A."/>
            <person name="Vazquez M.P."/>
            <person name="Donati E.R."/>
        </authorList>
    </citation>
    <scope>NUCLEOTIDE SEQUENCE [LARGE SCALE GENOMIC DNA]</scope>
    <source>
        <strain evidence="5 6">ALE1</strain>
    </source>
</reference>
<dbReference type="InterPro" id="IPR023227">
    <property type="entry name" value="SAM_OH_AdoTrfase_C_sf"/>
</dbReference>
<evidence type="ECO:0000313" key="5">
    <source>
        <dbReference type="EMBL" id="EZQ03060.1"/>
    </source>
</evidence>
<dbReference type="PIRSF" id="PIRSF006779">
    <property type="entry name" value="UCP006779"/>
    <property type="match status" value="1"/>
</dbReference>
<name>A0A031LMG6_9CREN</name>
<evidence type="ECO:0000259" key="4">
    <source>
        <dbReference type="Pfam" id="PF20257"/>
    </source>
</evidence>
<gene>
    <name evidence="5" type="ORF">CM19_09475</name>
</gene>
<dbReference type="EMBL" id="JFZT01000048">
    <property type="protein sequence ID" value="EZQ03060.1"/>
    <property type="molecule type" value="Genomic_DNA"/>
</dbReference>
<dbReference type="Gene3D" id="3.40.50.10790">
    <property type="entry name" value="S-adenosyl-l-methionine hydroxide adenosyltransferase, N-terminal"/>
    <property type="match status" value="1"/>
</dbReference>
<dbReference type="PANTHER" id="PTHR35092:SF1">
    <property type="entry name" value="CHLORINASE MJ1651"/>
    <property type="match status" value="1"/>
</dbReference>
<feature type="domain" description="S-adenosyl-l-methionine hydroxide adenosyltransferase C-terminal" evidence="4">
    <location>
        <begin position="177"/>
        <end position="256"/>
    </location>
</feature>
<accession>A0A031LMG6</accession>
<dbReference type="PANTHER" id="PTHR35092">
    <property type="entry name" value="CHLORINASE MJ1651"/>
    <property type="match status" value="1"/>
</dbReference>
<dbReference type="InterPro" id="IPR002747">
    <property type="entry name" value="SAM_OH_AdoTrfase"/>
</dbReference>
<dbReference type="Proteomes" id="UP000024332">
    <property type="component" value="Unassembled WGS sequence"/>
</dbReference>
<feature type="domain" description="S-adenosyl-l-methionine hydroxide adenosyltransferase N-terminal" evidence="3">
    <location>
        <begin position="6"/>
        <end position="150"/>
    </location>
</feature>
<organism evidence="5 6">
    <name type="scientific">Candidatus Acidianus copahuensis</name>
    <dbReference type="NCBI Taxonomy" id="1160895"/>
    <lineage>
        <taxon>Archaea</taxon>
        <taxon>Thermoproteota</taxon>
        <taxon>Thermoprotei</taxon>
        <taxon>Sulfolobales</taxon>
        <taxon>Sulfolobaceae</taxon>
        <taxon>Acidianus</taxon>
    </lineage>
</organism>